<name>W0RLA9_9BACT</name>
<dbReference type="InParanoid" id="W0RLA9"/>
<dbReference type="Proteomes" id="UP000019151">
    <property type="component" value="Chromosome"/>
</dbReference>
<dbReference type="InterPro" id="IPR011008">
    <property type="entry name" value="Dimeric_a/b-barrel"/>
</dbReference>
<dbReference type="GO" id="GO:0046872">
    <property type="term" value="F:metal ion binding"/>
    <property type="evidence" value="ECO:0007669"/>
    <property type="project" value="UniProtKB-KW"/>
</dbReference>
<evidence type="ECO:0000313" key="4">
    <source>
        <dbReference type="EMBL" id="AHG91217.1"/>
    </source>
</evidence>
<dbReference type="RefSeq" id="WP_025412671.1">
    <property type="nucleotide sequence ID" value="NZ_CP007128.1"/>
</dbReference>
<dbReference type="HOGENOM" id="CLU_063226_1_0_0"/>
<dbReference type="GO" id="GO:0020037">
    <property type="term" value="F:heme binding"/>
    <property type="evidence" value="ECO:0007669"/>
    <property type="project" value="InterPro"/>
</dbReference>
<dbReference type="FunCoup" id="W0RLA9">
    <property type="interactions" value="83"/>
</dbReference>
<dbReference type="SUPFAM" id="SSF54909">
    <property type="entry name" value="Dimeric alpha+beta barrel"/>
    <property type="match status" value="1"/>
</dbReference>
<keyword evidence="5" id="KW-1185">Reference proteome</keyword>
<evidence type="ECO:0000313" key="5">
    <source>
        <dbReference type="Proteomes" id="UP000019151"/>
    </source>
</evidence>
<dbReference type="PATRIC" id="fig|861299.3.peg.3736"/>
<dbReference type="PANTHER" id="PTHR36843">
    <property type="entry name" value="HEME-DEPENDENT PEROXIDASE YWFI-RELATED"/>
    <property type="match status" value="1"/>
</dbReference>
<dbReference type="NCBIfam" id="NF008913">
    <property type="entry name" value="PRK12276.1"/>
    <property type="match status" value="1"/>
</dbReference>
<keyword evidence="3" id="KW-0408">Iron</keyword>
<evidence type="ECO:0000256" key="2">
    <source>
        <dbReference type="ARBA" id="ARBA00022723"/>
    </source>
</evidence>
<evidence type="ECO:0000256" key="3">
    <source>
        <dbReference type="ARBA" id="ARBA00023004"/>
    </source>
</evidence>
<dbReference type="EMBL" id="CP007128">
    <property type="protein sequence ID" value="AHG91217.1"/>
    <property type="molecule type" value="Genomic_DNA"/>
</dbReference>
<dbReference type="InterPro" id="IPR010644">
    <property type="entry name" value="ChdC/CLD"/>
</dbReference>
<dbReference type="KEGG" id="gba:J421_3680"/>
<sequence>MTAPAAAPQRPAAPAAAAEPTYVAPALTLEGWYSHHQLFTVDRAALRALSVDYRRAAGEAMRGAIARLVSPADGGWTAAVQLVGAPADLMLIHMRPSLDGLGAAGRAVLTEPLGDVLRRTYDFLSVTEAGMYSVAVKAAKETAARGGTVGDAEYNARLAELLESERASAHVQKRLFPPAPGEAMPYVCFYPMSKKREAEQNWYALSLEERSRLMWDHGKTGRRYAGKVFQIVTGSVGFAAWEWGVTLFAADPLEFKRIVTEMRFDEVSAKYASFGDFYVGRVVSPSEWVASVLGQ</sequence>
<dbReference type="GO" id="GO:0016491">
    <property type="term" value="F:oxidoreductase activity"/>
    <property type="evidence" value="ECO:0007669"/>
    <property type="project" value="InterPro"/>
</dbReference>
<reference evidence="4 5" key="1">
    <citation type="journal article" date="2014" name="Genome Announc.">
        <title>Genome Sequence and Methylome of Soil Bacterium Gemmatirosa kalamazoonensis KBS708T, a Member of the Rarely Cultivated Gemmatimonadetes Phylum.</title>
        <authorList>
            <person name="Debruyn J.M."/>
            <person name="Radosevich M."/>
            <person name="Wommack K.E."/>
            <person name="Polson S.W."/>
            <person name="Hauser L.J."/>
            <person name="Fawaz M.N."/>
            <person name="Korlach J."/>
            <person name="Tsai Y.C."/>
        </authorList>
    </citation>
    <scope>NUCLEOTIDE SEQUENCE [LARGE SCALE GENOMIC DNA]</scope>
    <source>
        <strain evidence="4 5">KBS708</strain>
    </source>
</reference>
<organism evidence="4 5">
    <name type="scientific">Gemmatirosa kalamazoonensis</name>
    <dbReference type="NCBI Taxonomy" id="861299"/>
    <lineage>
        <taxon>Bacteria</taxon>
        <taxon>Pseudomonadati</taxon>
        <taxon>Gemmatimonadota</taxon>
        <taxon>Gemmatimonadia</taxon>
        <taxon>Gemmatimonadales</taxon>
        <taxon>Gemmatimonadaceae</taxon>
        <taxon>Gemmatirosa</taxon>
    </lineage>
</organism>
<dbReference type="OrthoDB" id="9773646at2"/>
<dbReference type="eggNOG" id="COG3253">
    <property type="taxonomic scope" value="Bacteria"/>
</dbReference>
<dbReference type="AlphaFoldDB" id="W0RLA9"/>
<gene>
    <name evidence="4" type="ORF">J421_3680</name>
</gene>
<accession>W0RLA9</accession>
<keyword evidence="2" id="KW-0479">Metal-binding</keyword>
<protein>
    <submittedName>
        <fullName evidence="4">Chlorite dismutase</fullName>
    </submittedName>
</protein>
<evidence type="ECO:0000256" key="1">
    <source>
        <dbReference type="ARBA" id="ARBA00022617"/>
    </source>
</evidence>
<keyword evidence="1" id="KW-0349">Heme</keyword>
<dbReference type="Pfam" id="PF06778">
    <property type="entry name" value="Chlor_dismutase"/>
    <property type="match status" value="1"/>
</dbReference>
<proteinExistence type="predicted"/>
<dbReference type="Gene3D" id="3.30.70.1030">
    <property type="entry name" value="Apc35880, domain 1"/>
    <property type="match status" value="2"/>
</dbReference>
<dbReference type="PANTHER" id="PTHR36843:SF1">
    <property type="entry name" value="COPROHEME DECARBOXYLASE"/>
    <property type="match status" value="1"/>
</dbReference>
<dbReference type="STRING" id="861299.J421_3680"/>